<dbReference type="Proteomes" id="UP001054945">
    <property type="component" value="Unassembled WGS sequence"/>
</dbReference>
<accession>A0AAV4MMC3</accession>
<evidence type="ECO:0000313" key="2">
    <source>
        <dbReference type="Proteomes" id="UP001054945"/>
    </source>
</evidence>
<gene>
    <name evidence="1" type="ORF">CEXT_194561</name>
</gene>
<dbReference type="EMBL" id="BPLR01002363">
    <property type="protein sequence ID" value="GIX73008.1"/>
    <property type="molecule type" value="Genomic_DNA"/>
</dbReference>
<organism evidence="1 2">
    <name type="scientific">Caerostris extrusa</name>
    <name type="common">Bark spider</name>
    <name type="synonym">Caerostris bankana</name>
    <dbReference type="NCBI Taxonomy" id="172846"/>
    <lineage>
        <taxon>Eukaryota</taxon>
        <taxon>Metazoa</taxon>
        <taxon>Ecdysozoa</taxon>
        <taxon>Arthropoda</taxon>
        <taxon>Chelicerata</taxon>
        <taxon>Arachnida</taxon>
        <taxon>Araneae</taxon>
        <taxon>Araneomorphae</taxon>
        <taxon>Entelegynae</taxon>
        <taxon>Araneoidea</taxon>
        <taxon>Araneidae</taxon>
        <taxon>Caerostris</taxon>
    </lineage>
</organism>
<protein>
    <submittedName>
        <fullName evidence="1">Uncharacterized protein</fullName>
    </submittedName>
</protein>
<evidence type="ECO:0000313" key="1">
    <source>
        <dbReference type="EMBL" id="GIX73008.1"/>
    </source>
</evidence>
<name>A0AAV4MMC3_CAEEX</name>
<comment type="caution">
    <text evidence="1">The sequence shown here is derived from an EMBL/GenBank/DDBJ whole genome shotgun (WGS) entry which is preliminary data.</text>
</comment>
<reference evidence="1 2" key="1">
    <citation type="submission" date="2021-06" db="EMBL/GenBank/DDBJ databases">
        <title>Caerostris extrusa draft genome.</title>
        <authorList>
            <person name="Kono N."/>
            <person name="Arakawa K."/>
        </authorList>
    </citation>
    <scope>NUCLEOTIDE SEQUENCE [LARGE SCALE GENOMIC DNA]</scope>
</reference>
<dbReference type="AlphaFoldDB" id="A0AAV4MMC3"/>
<proteinExistence type="predicted"/>
<keyword evidence="2" id="KW-1185">Reference proteome</keyword>
<sequence length="66" mass="7809">MAEDLVTPWDCSAIEEEEGVKWNSRNCGNESFGRRLNPTPLWNAWREKWPIHRKTELILRIEDGIN</sequence>